<feature type="transmembrane region" description="Helical" evidence="8">
    <location>
        <begin position="283"/>
        <end position="300"/>
    </location>
</feature>
<feature type="transmembrane region" description="Helical" evidence="8">
    <location>
        <begin position="333"/>
        <end position="352"/>
    </location>
</feature>
<dbReference type="GO" id="GO:0016763">
    <property type="term" value="F:pentosyltransferase activity"/>
    <property type="evidence" value="ECO:0007669"/>
    <property type="project" value="TreeGrafter"/>
</dbReference>
<evidence type="ECO:0000256" key="4">
    <source>
        <dbReference type="ARBA" id="ARBA00022679"/>
    </source>
</evidence>
<dbReference type="GO" id="GO:0005886">
    <property type="term" value="C:plasma membrane"/>
    <property type="evidence" value="ECO:0007669"/>
    <property type="project" value="UniProtKB-SubCell"/>
</dbReference>
<keyword evidence="5 8" id="KW-0812">Transmembrane</keyword>
<dbReference type="Proteomes" id="UP000317371">
    <property type="component" value="Unassembled WGS sequence"/>
</dbReference>
<feature type="transmembrane region" description="Helical" evidence="8">
    <location>
        <begin position="147"/>
        <end position="168"/>
    </location>
</feature>
<keyword evidence="7 8" id="KW-0472">Membrane</keyword>
<dbReference type="InParanoid" id="A0A540V9V3"/>
<keyword evidence="6 8" id="KW-1133">Transmembrane helix</keyword>
<gene>
    <name evidence="10" type="ORF">FKZ61_20945</name>
</gene>
<dbReference type="PANTHER" id="PTHR33908:SF11">
    <property type="entry name" value="MEMBRANE PROTEIN"/>
    <property type="match status" value="1"/>
</dbReference>
<evidence type="ECO:0000256" key="8">
    <source>
        <dbReference type="SAM" id="Phobius"/>
    </source>
</evidence>
<name>A0A540V9V3_9CHLR</name>
<keyword evidence="11" id="KW-1185">Reference proteome</keyword>
<dbReference type="AlphaFoldDB" id="A0A540V9V3"/>
<evidence type="ECO:0000256" key="5">
    <source>
        <dbReference type="ARBA" id="ARBA00022692"/>
    </source>
</evidence>
<dbReference type="InterPro" id="IPR050297">
    <property type="entry name" value="LipidA_mod_glycosyltrf_83"/>
</dbReference>
<sequence length="768" mass="83341">MARCPMAEMQASAGRSRPRLAWLEPALLAFLLLLGAGLRFYRLDASSLWSDEGNTWALMGRSFARIAQDAAADIHPPGYYWLLKLWTLAFGADVIGLRSFSALAGTLLLYGIYRIGVLLGGRRLGLLALLLAALNPFLVYYSQEARMYMALALAGTGLFWALLVLMAAPAGRGSPRAVALGYVAAGAIGLWLHYSFPVLLAAAGLAYLWHWWQGAPRRWQDLGRFVGLNAVVLALFLPWLPTALSRVRQWPKGGVPIGLGEGLQMLLETLLFGPLRQTPEPTWPWLVAAGLLPLLGLWALRRREQAVALGLWLAAPPALMFGLGLFSEAFLKFLLTMAPAWCLLAAAAAWLLPRRPGPGMALLAAGGLALAALTLPGYYRDPTARDNYAGVARYVAALGDPAQDLVLLDAPGQQEVWAYYDPGFPVLALPQQRPPDPEATLATLAEAVADRRQVFALFWATDEADPDGLVERWLDQQAFKGLESWQGNLRFVVYTLPNRLTCTALQPPAALEGGITLTGLCQPQVPQQVAAGDVALVGLRWQAEAPPAARYKVTVQLLDARSQVIAQHDSEPAGGSQPTDTWQPGTTYVDNHGLTIPPGTPPGVYRLIVAMYDPATGRRLAGPQGDHMALGEVHVQRAARPIPSDILPVQHRSDIVLGPVRLVGYGLHRKGFSHQPEAPIQPGDLVHFTFLWQAPSPLPADWPADLQFTLRLGEQVLTAPLAGGLYPTGQWQAGELVRGEFDLPYDGSRERPILTVAGDLYRLSPLPR</sequence>
<evidence type="ECO:0000256" key="7">
    <source>
        <dbReference type="ARBA" id="ARBA00023136"/>
    </source>
</evidence>
<comment type="caution">
    <text evidence="10">The sequence shown here is derived from an EMBL/GenBank/DDBJ whole genome shotgun (WGS) entry which is preliminary data.</text>
</comment>
<reference evidence="10 11" key="1">
    <citation type="submission" date="2019-06" db="EMBL/GenBank/DDBJ databases">
        <title>Genome sequence of Litorilinea aerophila BAA-2444.</title>
        <authorList>
            <person name="Maclea K.S."/>
            <person name="Maurais E.G."/>
            <person name="Iannazzi L.C."/>
        </authorList>
    </citation>
    <scope>NUCLEOTIDE SEQUENCE [LARGE SCALE GENOMIC DNA]</scope>
    <source>
        <strain evidence="10 11">ATCC BAA-2444</strain>
    </source>
</reference>
<keyword evidence="2" id="KW-1003">Cell membrane</keyword>
<feature type="transmembrane region" description="Helical" evidence="8">
    <location>
        <begin position="180"/>
        <end position="210"/>
    </location>
</feature>
<accession>A0A540V9V3</accession>
<comment type="subcellular location">
    <subcellularLocation>
        <location evidence="1">Cell membrane</location>
        <topology evidence="1">Multi-pass membrane protein</topology>
    </subcellularLocation>
</comment>
<feature type="transmembrane region" description="Helical" evidence="8">
    <location>
        <begin position="307"/>
        <end position="327"/>
    </location>
</feature>
<evidence type="ECO:0000256" key="2">
    <source>
        <dbReference type="ARBA" id="ARBA00022475"/>
    </source>
</evidence>
<dbReference type="InterPro" id="IPR038731">
    <property type="entry name" value="RgtA/B/C-like"/>
</dbReference>
<dbReference type="PANTHER" id="PTHR33908">
    <property type="entry name" value="MANNOSYLTRANSFERASE YKCB-RELATED"/>
    <property type="match status" value="1"/>
</dbReference>
<protein>
    <recommendedName>
        <fullName evidence="9">Glycosyltransferase RgtA/B/C/D-like domain-containing protein</fullName>
    </recommendedName>
</protein>
<dbReference type="OrthoDB" id="145944at2"/>
<feature type="domain" description="Glycosyltransferase RgtA/B/C/D-like" evidence="9">
    <location>
        <begin position="75"/>
        <end position="240"/>
    </location>
</feature>
<evidence type="ECO:0000256" key="3">
    <source>
        <dbReference type="ARBA" id="ARBA00022676"/>
    </source>
</evidence>
<feature type="transmembrane region" description="Helical" evidence="8">
    <location>
        <begin position="124"/>
        <end position="141"/>
    </location>
</feature>
<evidence type="ECO:0000256" key="1">
    <source>
        <dbReference type="ARBA" id="ARBA00004651"/>
    </source>
</evidence>
<proteinExistence type="predicted"/>
<evidence type="ECO:0000259" key="9">
    <source>
        <dbReference type="Pfam" id="PF13231"/>
    </source>
</evidence>
<organism evidence="10 11">
    <name type="scientific">Litorilinea aerophila</name>
    <dbReference type="NCBI Taxonomy" id="1204385"/>
    <lineage>
        <taxon>Bacteria</taxon>
        <taxon>Bacillati</taxon>
        <taxon>Chloroflexota</taxon>
        <taxon>Caldilineae</taxon>
        <taxon>Caldilineales</taxon>
        <taxon>Caldilineaceae</taxon>
        <taxon>Litorilinea</taxon>
    </lineage>
</organism>
<evidence type="ECO:0000313" key="10">
    <source>
        <dbReference type="EMBL" id="TQE93511.1"/>
    </source>
</evidence>
<keyword evidence="3" id="KW-0328">Glycosyltransferase</keyword>
<evidence type="ECO:0000256" key="6">
    <source>
        <dbReference type="ARBA" id="ARBA00022989"/>
    </source>
</evidence>
<keyword evidence="4" id="KW-0808">Transferase</keyword>
<dbReference type="EMBL" id="VIGC01000038">
    <property type="protein sequence ID" value="TQE93511.1"/>
    <property type="molecule type" value="Genomic_DNA"/>
</dbReference>
<feature type="transmembrane region" description="Helical" evidence="8">
    <location>
        <begin position="20"/>
        <end position="41"/>
    </location>
</feature>
<dbReference type="Pfam" id="PF13231">
    <property type="entry name" value="PMT_2"/>
    <property type="match status" value="1"/>
</dbReference>
<feature type="transmembrane region" description="Helical" evidence="8">
    <location>
        <begin position="222"/>
        <end position="241"/>
    </location>
</feature>
<evidence type="ECO:0000313" key="11">
    <source>
        <dbReference type="Proteomes" id="UP000317371"/>
    </source>
</evidence>
<feature type="transmembrane region" description="Helical" evidence="8">
    <location>
        <begin position="359"/>
        <end position="379"/>
    </location>
</feature>
<dbReference type="GO" id="GO:0009103">
    <property type="term" value="P:lipopolysaccharide biosynthetic process"/>
    <property type="evidence" value="ECO:0007669"/>
    <property type="project" value="UniProtKB-ARBA"/>
</dbReference>